<dbReference type="GO" id="GO:0030975">
    <property type="term" value="F:thiamine binding"/>
    <property type="evidence" value="ECO:0007669"/>
    <property type="project" value="InterPro"/>
</dbReference>
<proteinExistence type="predicted"/>
<evidence type="ECO:0000256" key="4">
    <source>
        <dbReference type="ARBA" id="ARBA00022840"/>
    </source>
</evidence>
<evidence type="ECO:0000313" key="6">
    <source>
        <dbReference type="EMBL" id="CAB4798287.1"/>
    </source>
</evidence>
<dbReference type="GO" id="GO:0016301">
    <property type="term" value="F:kinase activity"/>
    <property type="evidence" value="ECO:0007669"/>
    <property type="project" value="UniProtKB-KW"/>
</dbReference>
<dbReference type="PANTHER" id="PTHR41299">
    <property type="entry name" value="THIAMINE PYROPHOSPHOKINASE"/>
    <property type="match status" value="1"/>
</dbReference>
<gene>
    <name evidence="6" type="ORF">UFOPK2992_00869</name>
</gene>
<dbReference type="Pfam" id="PF04263">
    <property type="entry name" value="TPK_catalytic"/>
    <property type="match status" value="1"/>
</dbReference>
<protein>
    <submittedName>
        <fullName evidence="6">Unannotated protein</fullName>
    </submittedName>
</protein>
<dbReference type="CDD" id="cd07995">
    <property type="entry name" value="TPK"/>
    <property type="match status" value="1"/>
</dbReference>
<feature type="domain" description="Thiamin pyrophosphokinase thiamin-binding" evidence="5">
    <location>
        <begin position="150"/>
        <end position="217"/>
    </location>
</feature>
<keyword evidence="3" id="KW-0418">Kinase</keyword>
<name>A0A6J6XX92_9ZZZZ</name>
<dbReference type="InterPro" id="IPR007373">
    <property type="entry name" value="Thiamin_PyroPKinase_B1-bd"/>
</dbReference>
<dbReference type="InterPro" id="IPR007371">
    <property type="entry name" value="TPK_catalytic"/>
</dbReference>
<evidence type="ECO:0000256" key="3">
    <source>
        <dbReference type="ARBA" id="ARBA00022777"/>
    </source>
</evidence>
<organism evidence="6">
    <name type="scientific">freshwater metagenome</name>
    <dbReference type="NCBI Taxonomy" id="449393"/>
    <lineage>
        <taxon>unclassified sequences</taxon>
        <taxon>metagenomes</taxon>
        <taxon>ecological metagenomes</taxon>
    </lineage>
</organism>
<evidence type="ECO:0000256" key="2">
    <source>
        <dbReference type="ARBA" id="ARBA00022741"/>
    </source>
</evidence>
<reference evidence="6" key="1">
    <citation type="submission" date="2020-05" db="EMBL/GenBank/DDBJ databases">
        <authorList>
            <person name="Chiriac C."/>
            <person name="Salcher M."/>
            <person name="Ghai R."/>
            <person name="Kavagutti S V."/>
        </authorList>
    </citation>
    <scope>NUCLEOTIDE SEQUENCE</scope>
</reference>
<dbReference type="Pfam" id="PF04265">
    <property type="entry name" value="TPK_B1_binding"/>
    <property type="match status" value="1"/>
</dbReference>
<sequence length="229" mass="23604">MPAKGTHVPSSRTALVIVGGSALSPESLVGLPADAYIIAADSGLDHAVAAGLRPHLVVGDFDSANPETLAWATAEGIEIERYSPDKDSTDTELALAAARTSGATDVVLLGGGGDRLDHSIAAITALGHHSMEAFATVSARWDTTLISVLHAPRVITFSTELDATFSLLALHGACSGIDVDGGLWPLSDAELHPGSSLGVSNRTTTNELRVRVRAGVLTVVFPLHFGGQV</sequence>
<dbReference type="GO" id="GO:0005524">
    <property type="term" value="F:ATP binding"/>
    <property type="evidence" value="ECO:0007669"/>
    <property type="project" value="UniProtKB-KW"/>
</dbReference>
<dbReference type="SUPFAM" id="SSF63862">
    <property type="entry name" value="Thiamin pyrophosphokinase, substrate-binding domain"/>
    <property type="match status" value="1"/>
</dbReference>
<keyword evidence="1" id="KW-0808">Transferase</keyword>
<dbReference type="GO" id="GO:0004788">
    <property type="term" value="F:thiamine diphosphokinase activity"/>
    <property type="evidence" value="ECO:0007669"/>
    <property type="project" value="InterPro"/>
</dbReference>
<dbReference type="AlphaFoldDB" id="A0A6J6XX92"/>
<dbReference type="SUPFAM" id="SSF63999">
    <property type="entry name" value="Thiamin pyrophosphokinase, catalytic domain"/>
    <property type="match status" value="1"/>
</dbReference>
<dbReference type="NCBIfam" id="TIGR01378">
    <property type="entry name" value="thi_PPkinase"/>
    <property type="match status" value="1"/>
</dbReference>
<accession>A0A6J6XX92</accession>
<dbReference type="Gene3D" id="3.40.50.10240">
    <property type="entry name" value="Thiamin pyrophosphokinase, catalytic domain"/>
    <property type="match status" value="1"/>
</dbReference>
<dbReference type="EMBL" id="CAFAAI010000135">
    <property type="protein sequence ID" value="CAB4798287.1"/>
    <property type="molecule type" value="Genomic_DNA"/>
</dbReference>
<evidence type="ECO:0000256" key="1">
    <source>
        <dbReference type="ARBA" id="ARBA00022679"/>
    </source>
</evidence>
<evidence type="ECO:0000259" key="5">
    <source>
        <dbReference type="SMART" id="SM00983"/>
    </source>
</evidence>
<dbReference type="SMART" id="SM00983">
    <property type="entry name" value="TPK_B1_binding"/>
    <property type="match status" value="1"/>
</dbReference>
<dbReference type="InterPro" id="IPR006282">
    <property type="entry name" value="Thi_PPkinase"/>
</dbReference>
<keyword evidence="2" id="KW-0547">Nucleotide-binding</keyword>
<dbReference type="InterPro" id="IPR053149">
    <property type="entry name" value="TPK"/>
</dbReference>
<dbReference type="InterPro" id="IPR036371">
    <property type="entry name" value="TPK_B1-bd_sf"/>
</dbReference>
<dbReference type="GO" id="GO:0009229">
    <property type="term" value="P:thiamine diphosphate biosynthetic process"/>
    <property type="evidence" value="ECO:0007669"/>
    <property type="project" value="InterPro"/>
</dbReference>
<dbReference type="GO" id="GO:0006772">
    <property type="term" value="P:thiamine metabolic process"/>
    <property type="evidence" value="ECO:0007669"/>
    <property type="project" value="InterPro"/>
</dbReference>
<dbReference type="InterPro" id="IPR036759">
    <property type="entry name" value="TPK_catalytic_sf"/>
</dbReference>
<keyword evidence="4" id="KW-0067">ATP-binding</keyword>
<dbReference type="PANTHER" id="PTHR41299:SF1">
    <property type="entry name" value="THIAMINE PYROPHOSPHOKINASE"/>
    <property type="match status" value="1"/>
</dbReference>